<evidence type="ECO:0000313" key="1">
    <source>
        <dbReference type="EMBL" id="MBT3143212.1"/>
    </source>
</evidence>
<sequence length="94" mass="10889">MPERSRQFLPHQFLTFSRNPRGHYDRNDFLPGFFMSGDELTQAAEQQPDALKEKFKAGNFIEPAHVILEGGNKIYIWAHAKTLFKRLKALEEAV</sequence>
<organism evidence="1 2">
    <name type="scientific">Falsiruegeria litorea</name>
    <dbReference type="NCBI Taxonomy" id="1280831"/>
    <lineage>
        <taxon>Bacteria</taxon>
        <taxon>Pseudomonadati</taxon>
        <taxon>Pseudomonadota</taxon>
        <taxon>Alphaproteobacteria</taxon>
        <taxon>Rhodobacterales</taxon>
        <taxon>Roseobacteraceae</taxon>
        <taxon>Falsiruegeria</taxon>
    </lineage>
</organism>
<protein>
    <submittedName>
        <fullName evidence="1">Uncharacterized protein</fullName>
    </submittedName>
</protein>
<accession>A0ABS5WVP9</accession>
<gene>
    <name evidence="1" type="ORF">KL867_19280</name>
</gene>
<keyword evidence="2" id="KW-1185">Reference proteome</keyword>
<dbReference type="RefSeq" id="WP_215194191.1">
    <property type="nucleotide sequence ID" value="NZ_JAHHDY010000021.1"/>
</dbReference>
<reference evidence="1 2" key="1">
    <citation type="submission" date="2021-05" db="EMBL/GenBank/DDBJ databases">
        <title>Draft genomes of marine bacteria isolated from model chitin particles.</title>
        <authorList>
            <person name="Datta M.S."/>
            <person name="Schwartzman J.A."/>
            <person name="Cordero O."/>
        </authorList>
    </citation>
    <scope>NUCLEOTIDE SEQUENCE [LARGE SCALE GENOMIC DNA]</scope>
    <source>
        <strain evidence="1 2">4E07</strain>
    </source>
</reference>
<evidence type="ECO:0000313" key="2">
    <source>
        <dbReference type="Proteomes" id="UP000763802"/>
    </source>
</evidence>
<proteinExistence type="predicted"/>
<dbReference type="Proteomes" id="UP000763802">
    <property type="component" value="Unassembled WGS sequence"/>
</dbReference>
<dbReference type="EMBL" id="JAHHDY010000021">
    <property type="protein sequence ID" value="MBT3143212.1"/>
    <property type="molecule type" value="Genomic_DNA"/>
</dbReference>
<comment type="caution">
    <text evidence="1">The sequence shown here is derived from an EMBL/GenBank/DDBJ whole genome shotgun (WGS) entry which is preliminary data.</text>
</comment>
<name>A0ABS5WVP9_9RHOB</name>